<feature type="region of interest" description="Disordered" evidence="1">
    <location>
        <begin position="702"/>
        <end position="722"/>
    </location>
</feature>
<feature type="region of interest" description="Disordered" evidence="1">
    <location>
        <begin position="558"/>
        <end position="672"/>
    </location>
</feature>
<evidence type="ECO:0000256" key="1">
    <source>
        <dbReference type="SAM" id="MobiDB-lite"/>
    </source>
</evidence>
<gene>
    <name evidence="5" type="primary">LOC115211776</name>
</gene>
<keyword evidence="2" id="KW-0472">Membrane</keyword>
<evidence type="ECO:0000256" key="3">
    <source>
        <dbReference type="SAM" id="SignalP"/>
    </source>
</evidence>
<keyword evidence="4" id="KW-1185">Reference proteome</keyword>
<name>A0A6P7SE98_9MOLL</name>
<dbReference type="CDD" id="cd12087">
    <property type="entry name" value="TM_EGFR-like"/>
    <property type="match status" value="1"/>
</dbReference>
<feature type="compositionally biased region" description="Polar residues" evidence="1">
    <location>
        <begin position="562"/>
        <end position="576"/>
    </location>
</feature>
<feature type="compositionally biased region" description="Polar residues" evidence="1">
    <location>
        <begin position="598"/>
        <end position="619"/>
    </location>
</feature>
<feature type="chain" id="PRO_5028176817" evidence="3">
    <location>
        <begin position="21"/>
        <end position="736"/>
    </location>
</feature>
<feature type="compositionally biased region" description="Polar residues" evidence="1">
    <location>
        <begin position="702"/>
        <end position="720"/>
    </location>
</feature>
<protein>
    <submittedName>
        <fullName evidence="5">Uncharacterized protein LOC115211776 isoform X1</fullName>
    </submittedName>
</protein>
<keyword evidence="2" id="KW-1133">Transmembrane helix</keyword>
<keyword evidence="2" id="KW-0812">Transmembrane</keyword>
<feature type="signal peptide" evidence="3">
    <location>
        <begin position="1"/>
        <end position="20"/>
    </location>
</feature>
<dbReference type="KEGG" id="osn:115211776"/>
<keyword evidence="3" id="KW-0732">Signal</keyword>
<dbReference type="Proteomes" id="UP000515154">
    <property type="component" value="Linkage group LG5"/>
</dbReference>
<proteinExistence type="predicted"/>
<sequence>MWNYLLIIQIAGILTGVVHNKVTNMCRGNNPKCDRGKSIKIEMVTCPSPANKRLWMQTKPEIRTRCENVKECDINFVVSSVSACCGEDGQIKKPRLRFVYNCPTLNEGVAKNATMASKKQNFPTTTKQTATASKSIPISTPRHESVSNNVLNPKNENFPESGFCEADICYEKPYCSIGSKIAIRNYTNNGEQDWKIMGMIQYYCNKRQNCESEFNGYTQKICLPDAKNVIQYICMNEKITYDVDCPHSQVISGSEGHIISIDYPRMMPPVTSICNFKIAFSEAVPIELFLLDGKNIRVQIITKDDITVTKDLNPFHTILGESFEINFEINPENLREKRFWIYYRTLTTDNVHSKPALPWKDTCPETIEKKTTQIQTTDKIKTTSEINKDDIAKSDVSKKDLPPTRRSEIFSKSTEVIDSTVRMVPALTPVHREVKTHKTAADGKMEVKFSTTETSHVAVITNKHHETGVMDGTEENSVRHTSVSSQPGMFGKEIITGLIAGIVILACLVIILLTALIASMKRRRRCLAANTEREERSSSEAINEPLASFQYLKENFGEGDNETLNGRSKNSENNLLDDSKTGSNSKHIKKKSSLISSGNESGKTMDSATSKDNVFQFSKTGDEFPESDYSTQEKNKYPDMGTMKIGDNTFTGRKNSDADILTRKDSQESKGDDDVFRDLQHFYVNGDDYALVKKDTRTSKSGFLSDNTTLVPKSNSSGSMHDSDVLEWTKGFNLAV</sequence>
<dbReference type="RefSeq" id="XP_029636311.1">
    <property type="nucleotide sequence ID" value="XM_029780451.2"/>
</dbReference>
<evidence type="ECO:0000313" key="4">
    <source>
        <dbReference type="Proteomes" id="UP000515154"/>
    </source>
</evidence>
<evidence type="ECO:0000256" key="2">
    <source>
        <dbReference type="SAM" id="Phobius"/>
    </source>
</evidence>
<dbReference type="AlphaFoldDB" id="A0A6P7SE98"/>
<feature type="compositionally biased region" description="Basic and acidic residues" evidence="1">
    <location>
        <begin position="654"/>
        <end position="672"/>
    </location>
</feature>
<evidence type="ECO:0000313" key="5">
    <source>
        <dbReference type="RefSeq" id="XP_029636311.1"/>
    </source>
</evidence>
<reference evidence="5" key="1">
    <citation type="submission" date="2025-08" db="UniProtKB">
        <authorList>
            <consortium name="RefSeq"/>
        </authorList>
    </citation>
    <scope>IDENTIFICATION</scope>
</reference>
<feature type="transmembrane region" description="Helical" evidence="2">
    <location>
        <begin position="494"/>
        <end position="518"/>
    </location>
</feature>
<organism evidence="4 5">
    <name type="scientific">Octopus sinensis</name>
    <name type="common">East Asian common octopus</name>
    <dbReference type="NCBI Taxonomy" id="2607531"/>
    <lineage>
        <taxon>Eukaryota</taxon>
        <taxon>Metazoa</taxon>
        <taxon>Spiralia</taxon>
        <taxon>Lophotrochozoa</taxon>
        <taxon>Mollusca</taxon>
        <taxon>Cephalopoda</taxon>
        <taxon>Coleoidea</taxon>
        <taxon>Octopodiformes</taxon>
        <taxon>Octopoda</taxon>
        <taxon>Incirrata</taxon>
        <taxon>Octopodidae</taxon>
        <taxon>Octopus</taxon>
    </lineage>
</organism>
<accession>A0A6P7SE98</accession>